<organism evidence="7 8">
    <name type="scientific">Benzoatithermus flavus</name>
    <dbReference type="NCBI Taxonomy" id="3108223"/>
    <lineage>
        <taxon>Bacteria</taxon>
        <taxon>Pseudomonadati</taxon>
        <taxon>Pseudomonadota</taxon>
        <taxon>Alphaproteobacteria</taxon>
        <taxon>Geminicoccales</taxon>
        <taxon>Geminicoccaceae</taxon>
        <taxon>Benzoatithermus</taxon>
    </lineage>
</organism>
<dbReference type="Proteomes" id="UP001375743">
    <property type="component" value="Unassembled WGS sequence"/>
</dbReference>
<dbReference type="EMBL" id="JBBLZC010000003">
    <property type="protein sequence ID" value="MEK0082399.1"/>
    <property type="molecule type" value="Genomic_DNA"/>
</dbReference>
<keyword evidence="2 4" id="KW-0479">Metal-binding</keyword>
<evidence type="ECO:0000256" key="4">
    <source>
        <dbReference type="PROSITE-ProRule" id="PRU00433"/>
    </source>
</evidence>
<comment type="caution">
    <text evidence="7">The sequence shown here is derived from an EMBL/GenBank/DDBJ whole genome shotgun (WGS) entry which is preliminary data.</text>
</comment>
<feature type="transmembrane region" description="Helical" evidence="5">
    <location>
        <begin position="12"/>
        <end position="33"/>
    </location>
</feature>
<keyword evidence="5" id="KW-1133">Transmembrane helix</keyword>
<keyword evidence="3 4" id="KW-0408">Iron</keyword>
<dbReference type="InterPro" id="IPR009056">
    <property type="entry name" value="Cyt_c-like_dom"/>
</dbReference>
<dbReference type="InterPro" id="IPR036909">
    <property type="entry name" value="Cyt_c-like_dom_sf"/>
</dbReference>
<name>A0ABU8XNB1_9PROT</name>
<evidence type="ECO:0000256" key="2">
    <source>
        <dbReference type="ARBA" id="ARBA00022723"/>
    </source>
</evidence>
<proteinExistence type="predicted"/>
<feature type="transmembrane region" description="Helical" evidence="5">
    <location>
        <begin position="229"/>
        <end position="245"/>
    </location>
</feature>
<evidence type="ECO:0000256" key="5">
    <source>
        <dbReference type="SAM" id="Phobius"/>
    </source>
</evidence>
<gene>
    <name evidence="7" type="ORF">U1T56_04505</name>
</gene>
<keyword evidence="1 4" id="KW-0349">Heme</keyword>
<evidence type="ECO:0000256" key="1">
    <source>
        <dbReference type="ARBA" id="ARBA00022617"/>
    </source>
</evidence>
<dbReference type="RefSeq" id="WP_418158250.1">
    <property type="nucleotide sequence ID" value="NZ_JBBLZC010000003.1"/>
</dbReference>
<feature type="transmembrane region" description="Helical" evidence="5">
    <location>
        <begin position="114"/>
        <end position="136"/>
    </location>
</feature>
<evidence type="ECO:0000313" key="7">
    <source>
        <dbReference type="EMBL" id="MEK0082399.1"/>
    </source>
</evidence>
<dbReference type="PROSITE" id="PS51007">
    <property type="entry name" value="CYTC"/>
    <property type="match status" value="1"/>
</dbReference>
<feature type="transmembrane region" description="Helical" evidence="5">
    <location>
        <begin position="251"/>
        <end position="270"/>
    </location>
</feature>
<keyword evidence="8" id="KW-1185">Reference proteome</keyword>
<feature type="transmembrane region" description="Helical" evidence="5">
    <location>
        <begin position="83"/>
        <end position="102"/>
    </location>
</feature>
<feature type="domain" description="Cytochrome c" evidence="6">
    <location>
        <begin position="310"/>
        <end position="399"/>
    </location>
</feature>
<feature type="transmembrane region" description="Helical" evidence="5">
    <location>
        <begin position="176"/>
        <end position="196"/>
    </location>
</feature>
<feature type="transmembrane region" description="Helical" evidence="5">
    <location>
        <begin position="282"/>
        <end position="301"/>
    </location>
</feature>
<evidence type="ECO:0000256" key="3">
    <source>
        <dbReference type="ARBA" id="ARBA00023004"/>
    </source>
</evidence>
<feature type="transmembrane region" description="Helical" evidence="5">
    <location>
        <begin position="148"/>
        <end position="170"/>
    </location>
</feature>
<dbReference type="Pfam" id="PF06181">
    <property type="entry name" value="Urate_ox_N"/>
    <property type="match status" value="1"/>
</dbReference>
<keyword evidence="5" id="KW-0472">Membrane</keyword>
<dbReference type="SUPFAM" id="SSF46626">
    <property type="entry name" value="Cytochrome c"/>
    <property type="match status" value="1"/>
</dbReference>
<dbReference type="InterPro" id="IPR010389">
    <property type="entry name" value="Urate_ox_N"/>
</dbReference>
<protein>
    <submittedName>
        <fullName evidence="7">Urate hydroxylase PuuD</fullName>
    </submittedName>
</protein>
<sequence>MVEPVMWEWLSLGVRWLHVIAGIAWIGSSFYFVHLDSSLKPRPGLPEGAGGEAWQVHGGGFYHMVKYLVAPARMPEDLTWFKWEAYTTWLSGFALLVVVYYFSAELYLIDPAVLALPAWGAVLVSVVGLTLGWLVYDGLCKSPLGRNDAALFGVLFLYLLVLAYGFTHVFSGRGAYMQMGALTGTMMVANVFLIIIPNQRKVVADLIAGRQPDPALGAAAKQRSMHNSYLTLPVVFVMISNHYPLAFASRWNWLIFGLVLVVGAAIRHFFIVRHKGLPSPWWTWGVATAGMLAIVLLSAAGPAGAGSTAAAPADGPVSFAEAEEVVISRCSMCHAEEPAWEGVPVPPKGVMLDTPERIRLHARDIALQAVMTHAMPPGNLTEITPEERQVLAAWIASGAKAE</sequence>
<evidence type="ECO:0000259" key="6">
    <source>
        <dbReference type="PROSITE" id="PS51007"/>
    </source>
</evidence>
<accession>A0ABU8XNB1</accession>
<keyword evidence="5" id="KW-0812">Transmembrane</keyword>
<evidence type="ECO:0000313" key="8">
    <source>
        <dbReference type="Proteomes" id="UP001375743"/>
    </source>
</evidence>
<reference evidence="7 8" key="1">
    <citation type="submission" date="2024-01" db="EMBL/GenBank/DDBJ databases">
        <title>Multi-omics insights into the function and evolution of sodium benzoate biodegradation pathways in Benzoatithermus flavus gen. nov., sp. nov. from hot spring.</title>
        <authorList>
            <person name="Hu C.-J."/>
            <person name="Li W.-J."/>
        </authorList>
    </citation>
    <scope>NUCLEOTIDE SEQUENCE [LARGE SCALE GENOMIC DNA]</scope>
    <source>
        <strain evidence="7 8">SYSU G07066</strain>
    </source>
</reference>